<evidence type="ECO:0000313" key="3">
    <source>
        <dbReference type="EMBL" id="ETI86654.1"/>
    </source>
</evidence>
<dbReference type="PRINTS" id="PR00469">
    <property type="entry name" value="PNDRDTASEII"/>
</dbReference>
<dbReference type="SUPFAM" id="SSF51971">
    <property type="entry name" value="Nucleotide-binding domain"/>
    <property type="match status" value="1"/>
</dbReference>
<dbReference type="Gene3D" id="1.10.1060.10">
    <property type="entry name" value="Alpha-helical ferredoxin"/>
    <property type="match status" value="1"/>
</dbReference>
<dbReference type="InterPro" id="IPR009051">
    <property type="entry name" value="Helical_ferredxn"/>
</dbReference>
<reference evidence="3 4" key="1">
    <citation type="submission" date="2013-12" db="EMBL/GenBank/DDBJ databases">
        <title>A Varibaculum cambriense genome reconstructed from a premature infant gut community with otherwise low bacterial novelty that shifts toward anaerobic metabolism during the third week of life.</title>
        <authorList>
            <person name="Brown C.T."/>
            <person name="Sharon I."/>
            <person name="Thomas B.C."/>
            <person name="Castelle C.J."/>
            <person name="Morowitz M.J."/>
            <person name="Banfield J.F."/>
        </authorList>
    </citation>
    <scope>NUCLEOTIDE SEQUENCE [LARGE SCALE GENOMIC DNA]</scope>
    <source>
        <strain evidence="4">DORA_17_25</strain>
    </source>
</reference>
<dbReference type="InterPro" id="IPR036188">
    <property type="entry name" value="FAD/NAD-bd_sf"/>
</dbReference>
<dbReference type="RefSeq" id="WP_024048436.1">
    <property type="nucleotide sequence ID" value="NZ_AZMC01000286.1"/>
</dbReference>
<sequence>MKPTVFPLATDRVRVTMEDLAQAIVEARRCLHCPRPTCRTGCPIGNEIPQFIAELAVGNIGAAIRIINERSNLPSVCGRVCPHENQCQGHCILNRRHQPVKIGLIESVIGDVANAMMLNTPRRLPRKKEKVAVIGSGPAGLTVANDLRQLGYNIDVYDSAAEPGGVLLHGIPSFRINKAVVRFETERLAAMGVKFLCGQTFGKDFTLADLEADGYQAVFLGVGTTQPRDLPLQNDDLPGVLQAMDVLHAAQALADHQLTKEEFVIQREDRVVVIGAGNVAMDAARTALRAGARKVTVAYRRTQEFMACLPSEYEAAAAEGVEFRFLAAPIGVSGHEKVGAFIYEEQAINDLGELHGTGKREEIIADKVIIAVGHVPSTLLRASLPDLENDQAGYIRVRKEPYYGATNLPGVFAAGDIVHRPATVVLAMREAKKTAQGMAAYMDKLAAAAKEAAEGKKDAAKNQNTPAK</sequence>
<dbReference type="GO" id="GO:0016491">
    <property type="term" value="F:oxidoreductase activity"/>
    <property type="evidence" value="ECO:0007669"/>
    <property type="project" value="InterPro"/>
</dbReference>
<dbReference type="EMBL" id="AZMC01000286">
    <property type="protein sequence ID" value="ETI86654.1"/>
    <property type="molecule type" value="Genomic_DNA"/>
</dbReference>
<dbReference type="Pfam" id="PF14691">
    <property type="entry name" value="Fer4_20"/>
    <property type="match status" value="1"/>
</dbReference>
<dbReference type="SUPFAM" id="SSF46548">
    <property type="entry name" value="alpha-helical ferredoxin"/>
    <property type="match status" value="1"/>
</dbReference>
<evidence type="ECO:0000259" key="2">
    <source>
        <dbReference type="Pfam" id="PF14691"/>
    </source>
</evidence>
<dbReference type="Gene3D" id="3.50.50.60">
    <property type="entry name" value="FAD/NAD(P)-binding domain"/>
    <property type="match status" value="2"/>
</dbReference>
<accession>W1U1W8</accession>
<comment type="caution">
    <text evidence="3">The sequence shown here is derived from an EMBL/GenBank/DDBJ whole genome shotgun (WGS) entry which is preliminary data.</text>
</comment>
<dbReference type="Pfam" id="PF07992">
    <property type="entry name" value="Pyr_redox_2"/>
    <property type="match status" value="1"/>
</dbReference>
<evidence type="ECO:0000259" key="1">
    <source>
        <dbReference type="Pfam" id="PF07992"/>
    </source>
</evidence>
<proteinExistence type="predicted"/>
<protein>
    <submittedName>
        <fullName evidence="3">FAD-dependent pyridine nucleotide-disulfide oxidoreductase</fullName>
    </submittedName>
</protein>
<organism evidence="3 4">
    <name type="scientific">Negativicoccus succinicivorans DORA_17_25</name>
    <dbReference type="NCBI Taxonomy" id="1403945"/>
    <lineage>
        <taxon>Bacteria</taxon>
        <taxon>Bacillati</taxon>
        <taxon>Bacillota</taxon>
        <taxon>Negativicutes</taxon>
        <taxon>Veillonellales</taxon>
        <taxon>Veillonellaceae</taxon>
        <taxon>Negativicoccus</taxon>
    </lineage>
</organism>
<gene>
    <name evidence="3" type="ORF">Q612_NSC00286G0005</name>
</gene>
<feature type="domain" description="Dihydroprymidine dehydrogenase" evidence="2">
    <location>
        <begin position="20"/>
        <end position="115"/>
    </location>
</feature>
<dbReference type="AlphaFoldDB" id="W1U1W8"/>
<dbReference type="PRINTS" id="PR00368">
    <property type="entry name" value="FADPNR"/>
</dbReference>
<name>W1U1W8_9FIRM</name>
<dbReference type="InterPro" id="IPR028261">
    <property type="entry name" value="DPD_II"/>
</dbReference>
<feature type="domain" description="FAD/NAD(P)-binding" evidence="1">
    <location>
        <begin position="130"/>
        <end position="431"/>
    </location>
</feature>
<dbReference type="PANTHER" id="PTHR42783">
    <property type="entry name" value="GLUTAMATE SYNTHASE [NADPH] SMALL CHAIN"/>
    <property type="match status" value="1"/>
</dbReference>
<evidence type="ECO:0000313" key="4">
    <source>
        <dbReference type="Proteomes" id="UP000018840"/>
    </source>
</evidence>
<dbReference type="PATRIC" id="fig|1403945.3.peg.613"/>
<dbReference type="InterPro" id="IPR023753">
    <property type="entry name" value="FAD/NAD-binding_dom"/>
</dbReference>
<dbReference type="Proteomes" id="UP000018840">
    <property type="component" value="Unassembled WGS sequence"/>
</dbReference>
<dbReference type="GO" id="GO:0051536">
    <property type="term" value="F:iron-sulfur cluster binding"/>
    <property type="evidence" value="ECO:0007669"/>
    <property type="project" value="InterPro"/>
</dbReference>
<dbReference type="PANTHER" id="PTHR42783:SF3">
    <property type="entry name" value="GLUTAMATE SYNTHASE [NADPH] SMALL CHAIN-RELATED"/>
    <property type="match status" value="1"/>
</dbReference>